<dbReference type="Proteomes" id="UP000324632">
    <property type="component" value="Chromosome 5"/>
</dbReference>
<proteinExistence type="predicted"/>
<feature type="region of interest" description="Disordered" evidence="1">
    <location>
        <begin position="207"/>
        <end position="238"/>
    </location>
</feature>
<feature type="compositionally biased region" description="Polar residues" evidence="1">
    <location>
        <begin position="1"/>
        <end position="11"/>
    </location>
</feature>
<comment type="caution">
    <text evidence="2">The sequence shown here is derived from an EMBL/GenBank/DDBJ whole genome shotgun (WGS) entry which is preliminary data.</text>
</comment>
<feature type="region of interest" description="Disordered" evidence="1">
    <location>
        <begin position="1"/>
        <end position="50"/>
    </location>
</feature>
<feature type="compositionally biased region" description="Basic residues" evidence="1">
    <location>
        <begin position="25"/>
        <end position="40"/>
    </location>
</feature>
<organism evidence="2 3">
    <name type="scientific">Triplophysa tibetana</name>
    <dbReference type="NCBI Taxonomy" id="1572043"/>
    <lineage>
        <taxon>Eukaryota</taxon>
        <taxon>Metazoa</taxon>
        <taxon>Chordata</taxon>
        <taxon>Craniata</taxon>
        <taxon>Vertebrata</taxon>
        <taxon>Euteleostomi</taxon>
        <taxon>Actinopterygii</taxon>
        <taxon>Neopterygii</taxon>
        <taxon>Teleostei</taxon>
        <taxon>Ostariophysi</taxon>
        <taxon>Cypriniformes</taxon>
        <taxon>Nemacheilidae</taxon>
        <taxon>Triplophysa</taxon>
    </lineage>
</organism>
<dbReference type="AlphaFoldDB" id="A0A5A9PI62"/>
<accession>A0A5A9PI62</accession>
<evidence type="ECO:0000313" key="3">
    <source>
        <dbReference type="Proteomes" id="UP000324632"/>
    </source>
</evidence>
<dbReference type="EMBL" id="SOYY01000005">
    <property type="protein sequence ID" value="KAA0720666.1"/>
    <property type="molecule type" value="Genomic_DNA"/>
</dbReference>
<sequence length="238" mass="27271">MSSSQTPCTQQPHRRRSQLEGQEGRRRRGSHYSPRKKTLHFRSTVTTSRGRKYPIQDNLFHMLSRGDRLQPTENENREMVFKGDCNRSLQTVKLASLFGKQDKREPMERRQIATNVHVCPLTPADDLANDIMYLTLAEAAKPPGFTLAERSTFAQLTDALGKHNMDNGRATREDLRDVGVERRKRVHREVFVYVCEEREAWGSVRGNRISSKGRRGSEEPIPDGYGTGRHTPYPTAHL</sequence>
<keyword evidence="3" id="KW-1185">Reference proteome</keyword>
<protein>
    <submittedName>
        <fullName evidence="2">Uncharacterized protein</fullName>
    </submittedName>
</protein>
<name>A0A5A9PI62_9TELE</name>
<evidence type="ECO:0000256" key="1">
    <source>
        <dbReference type="SAM" id="MobiDB-lite"/>
    </source>
</evidence>
<gene>
    <name evidence="2" type="ORF">E1301_Tti011581</name>
</gene>
<evidence type="ECO:0000313" key="2">
    <source>
        <dbReference type="EMBL" id="KAA0720666.1"/>
    </source>
</evidence>
<reference evidence="2 3" key="1">
    <citation type="journal article" date="2019" name="Mol. Ecol. Resour.">
        <title>Chromosome-level genome assembly of Triplophysa tibetana, a fish adapted to the harsh high-altitude environment of the Tibetan Plateau.</title>
        <authorList>
            <person name="Yang X."/>
            <person name="Liu H."/>
            <person name="Ma Z."/>
            <person name="Zou Y."/>
            <person name="Zou M."/>
            <person name="Mao Y."/>
            <person name="Li X."/>
            <person name="Wang H."/>
            <person name="Chen T."/>
            <person name="Wang W."/>
            <person name="Yang R."/>
        </authorList>
    </citation>
    <scope>NUCLEOTIDE SEQUENCE [LARGE SCALE GENOMIC DNA]</scope>
    <source>
        <strain evidence="2">TTIB1903HZAU</strain>
        <tissue evidence="2">Muscle</tissue>
    </source>
</reference>